<dbReference type="Gene3D" id="2.115.10.20">
    <property type="entry name" value="Glycosyl hydrolase domain, family 43"/>
    <property type="match status" value="1"/>
</dbReference>
<dbReference type="EMBL" id="CP006643">
    <property type="protein sequence ID" value="AGX06127.1"/>
    <property type="molecule type" value="Genomic_DNA"/>
</dbReference>
<dbReference type="SUPFAM" id="SSF75005">
    <property type="entry name" value="Arabinanase/levansucrase/invertase"/>
    <property type="match status" value="1"/>
</dbReference>
<name>U5LHQ0_9BACI</name>
<keyword evidence="2" id="KW-1185">Reference proteome</keyword>
<dbReference type="AlphaFoldDB" id="U5LHQ0"/>
<protein>
    <submittedName>
        <fullName evidence="1">Uncharacterized protein</fullName>
    </submittedName>
</protein>
<evidence type="ECO:0000313" key="2">
    <source>
        <dbReference type="Proteomes" id="UP000017805"/>
    </source>
</evidence>
<dbReference type="RefSeq" id="WP_009793116.1">
    <property type="nucleotide sequence ID" value="NC_022524.1"/>
</dbReference>
<accession>U5LHQ0</accession>
<proteinExistence type="predicted"/>
<sequence>MKYIVKKPVKLFDQIERYGEITNVLGFGDPHVEKVDGRWQMFIGGFQTNFKNNLFTASLPHGEPLSSNNWKLSMDNQNPKKAKPLIENSEKGSWDYFGFHTPCYVKGKGKNGETKELIYYTGRASKKVLDNDAPYSIGAIERTAGGWRRIPFPVIKGTSSSPNVLEPKAGFIDGKWRMWYVTTRRETGKKGYPHYTIMYTESDNGLTGWSSPFPLFGEGENYYDASVHPSAPEGFEMLVCRSTNLYGRKPFPKQGLWLLQGTEPDGKRSGWSSDPYCILDAEEGEDWYKHGIGSPSGHYGESEADRNTLYVFFTGLHRERNWMNIALDCLKKKRRPPFPSPFYFTVGKVELTKER</sequence>
<dbReference type="KEGG" id="bif:N288_21410"/>
<evidence type="ECO:0000313" key="1">
    <source>
        <dbReference type="EMBL" id="AGX06127.1"/>
    </source>
</evidence>
<dbReference type="HOGENOM" id="CLU_794383_0_0_9"/>
<dbReference type="OrthoDB" id="9799605at2"/>
<dbReference type="Proteomes" id="UP000017805">
    <property type="component" value="Chromosome"/>
</dbReference>
<dbReference type="PATRIC" id="fig|1367477.3.peg.4266"/>
<reference evidence="1 2" key="1">
    <citation type="submission" date="2013-07" db="EMBL/GenBank/DDBJ databases">
        <title>Complete genome sequence of Bacillus infantis NRRL B-14911 that has potential to induce cardiac disease by antigenic mimicry.</title>
        <authorList>
            <person name="Massilamany C."/>
            <person name="Smith T.P.L."/>
            <person name="Loy J.D."/>
            <person name="Barletta R."/>
            <person name="Reddy J."/>
        </authorList>
    </citation>
    <scope>NUCLEOTIDE SEQUENCE [LARGE SCALE GENOMIC DNA]</scope>
    <source>
        <strain evidence="1 2">NRRL B-14911</strain>
    </source>
</reference>
<gene>
    <name evidence="1" type="ORF">N288_21410</name>
</gene>
<dbReference type="InterPro" id="IPR023296">
    <property type="entry name" value="Glyco_hydro_beta-prop_sf"/>
</dbReference>
<organism evidence="1 2">
    <name type="scientific">Bacillus infantis NRRL B-14911</name>
    <dbReference type="NCBI Taxonomy" id="1367477"/>
    <lineage>
        <taxon>Bacteria</taxon>
        <taxon>Bacillati</taxon>
        <taxon>Bacillota</taxon>
        <taxon>Bacilli</taxon>
        <taxon>Bacillales</taxon>
        <taxon>Bacillaceae</taxon>
        <taxon>Bacillus</taxon>
    </lineage>
</organism>